<feature type="compositionally biased region" description="Low complexity" evidence="1">
    <location>
        <begin position="193"/>
        <end position="216"/>
    </location>
</feature>
<gene>
    <name evidence="3" type="ORF">PG993_008501</name>
</gene>
<feature type="region of interest" description="Disordered" evidence="1">
    <location>
        <begin position="177"/>
        <end position="216"/>
    </location>
</feature>
<dbReference type="PANTHER" id="PTHR24148">
    <property type="entry name" value="ANKYRIN REPEAT DOMAIN-CONTAINING PROTEIN 39 HOMOLOG-RELATED"/>
    <property type="match status" value="1"/>
</dbReference>
<reference evidence="3 4" key="1">
    <citation type="submission" date="2023-01" db="EMBL/GenBank/DDBJ databases">
        <title>Analysis of 21 Apiospora genomes using comparative genomics revels a genus with tremendous synthesis potential of carbohydrate active enzymes and secondary metabolites.</title>
        <authorList>
            <person name="Sorensen T."/>
        </authorList>
    </citation>
    <scope>NUCLEOTIDE SEQUENCE [LARGE SCALE GENOMIC DNA]</scope>
    <source>
        <strain evidence="3 4">CBS 33761</strain>
    </source>
</reference>
<dbReference type="Pfam" id="PF06985">
    <property type="entry name" value="HET"/>
    <property type="match status" value="1"/>
</dbReference>
<evidence type="ECO:0000313" key="3">
    <source>
        <dbReference type="EMBL" id="KAK8040090.1"/>
    </source>
</evidence>
<evidence type="ECO:0000313" key="4">
    <source>
        <dbReference type="Proteomes" id="UP001444661"/>
    </source>
</evidence>
<dbReference type="InterPro" id="IPR052895">
    <property type="entry name" value="HetReg/Transcr_Mod"/>
</dbReference>
<protein>
    <recommendedName>
        <fullName evidence="2">Heterokaryon incompatibility domain-containing protein</fullName>
    </recommendedName>
</protein>
<comment type="caution">
    <text evidence="3">The sequence shown here is derived from an EMBL/GenBank/DDBJ whole genome shotgun (WGS) entry which is preliminary data.</text>
</comment>
<name>A0ABR1T0K1_9PEZI</name>
<dbReference type="PANTHER" id="PTHR24148:SF64">
    <property type="entry name" value="HETEROKARYON INCOMPATIBILITY DOMAIN-CONTAINING PROTEIN"/>
    <property type="match status" value="1"/>
</dbReference>
<dbReference type="InterPro" id="IPR010730">
    <property type="entry name" value="HET"/>
</dbReference>
<accession>A0ABR1T0K1</accession>
<sequence>MDTGPKPWLHVYSPLPRPDSIRLLELSPEADDHAPLAGSLVVTDLEELISDITIRYTALSYAWGDPAPVGSIALGGYNVGITSNLAAALRDIRHPSRTVSLWADALCINQQDTCERSHQVRVMGDIYRRAASTIIYLGPLRPNVRCLFDYITAKNLRRLELRSMDHAKKFTIDWRPSRAPAPSHRDSGLGLESSPSFSSDSLSSIDSSSAPDIDQSNEMEPLQHAVQELCSYDWFTRGWVFQELVLSADPRIQCGRMLARWSDVTEVVEEDIGTDRMSRLDEARVSVLLEMDRATGGKGENKLTTLIRARTGSHVSDPRDFFYCLMGIANDRREWEDIVQMDYTVPVRSLYVAVAHCLIDRGEIFLDELFPYQAASKGSPTRPRSAIRSFLPSWVPDWGAFVPQTSALPTQESAVVMYQEHMADFDPRGDVLVVPLQREPTRIERLSGLIPSWPFECLGFGSLVSKVLATLQSNPWSGIYEPGTPCSIHLEFMNAWLAHLTACNLVNSPERLGTENAARENADLSWLIDAIQSTCRLNEQMQGAYYEPQEHRLRYLIRGYKLKDAAKQHWTELLRLCDLVGELIRCDAASFRLASDSHGEVVAVPADSKRGDELLLISELAATRENRIRSVAVVGRPLSGHEAANASIARYAKQQFLEPLREQLENRVHLPGLGWNYDPETQTQVQRDIERWRRVQRDIGLEGERYAVGHCSVVGAAVDTWAMYCMDTCDPSIYYAALH</sequence>
<evidence type="ECO:0000259" key="2">
    <source>
        <dbReference type="Pfam" id="PF06985"/>
    </source>
</evidence>
<organism evidence="3 4">
    <name type="scientific">Apiospora rasikravindrae</name>
    <dbReference type="NCBI Taxonomy" id="990691"/>
    <lineage>
        <taxon>Eukaryota</taxon>
        <taxon>Fungi</taxon>
        <taxon>Dikarya</taxon>
        <taxon>Ascomycota</taxon>
        <taxon>Pezizomycotina</taxon>
        <taxon>Sordariomycetes</taxon>
        <taxon>Xylariomycetidae</taxon>
        <taxon>Amphisphaeriales</taxon>
        <taxon>Apiosporaceae</taxon>
        <taxon>Apiospora</taxon>
    </lineage>
</organism>
<proteinExistence type="predicted"/>
<feature type="domain" description="Heterokaryon incompatibility" evidence="2">
    <location>
        <begin position="56"/>
        <end position="243"/>
    </location>
</feature>
<evidence type="ECO:0000256" key="1">
    <source>
        <dbReference type="SAM" id="MobiDB-lite"/>
    </source>
</evidence>
<dbReference type="EMBL" id="JAQQWK010000006">
    <property type="protein sequence ID" value="KAK8040090.1"/>
    <property type="molecule type" value="Genomic_DNA"/>
</dbReference>
<keyword evidence="4" id="KW-1185">Reference proteome</keyword>
<dbReference type="Proteomes" id="UP001444661">
    <property type="component" value="Unassembled WGS sequence"/>
</dbReference>